<comment type="caution">
    <text evidence="1">The sequence shown here is derived from an EMBL/GenBank/DDBJ whole genome shotgun (WGS) entry which is preliminary data.</text>
</comment>
<dbReference type="AlphaFoldDB" id="A0A9W9K864"/>
<proteinExistence type="predicted"/>
<gene>
    <name evidence="1" type="ORF">N7456_007440</name>
</gene>
<accession>A0A9W9K864</accession>
<protein>
    <submittedName>
        <fullName evidence="1">Uncharacterized protein</fullName>
    </submittedName>
</protein>
<reference evidence="1" key="2">
    <citation type="journal article" date="2023" name="IMA Fungus">
        <title>Comparative genomic study of the Penicillium genus elucidates a diverse pangenome and 15 lateral gene transfer events.</title>
        <authorList>
            <person name="Petersen C."/>
            <person name="Sorensen T."/>
            <person name="Nielsen M.R."/>
            <person name="Sondergaard T.E."/>
            <person name="Sorensen J.L."/>
            <person name="Fitzpatrick D.A."/>
            <person name="Frisvad J.C."/>
            <person name="Nielsen K.L."/>
        </authorList>
    </citation>
    <scope>NUCLEOTIDE SEQUENCE</scope>
    <source>
        <strain evidence="1">IBT 30069</strain>
    </source>
</reference>
<keyword evidence="2" id="KW-1185">Reference proteome</keyword>
<sequence>MHDKDLIALISLLSSQPVTIDTNLLKGIPVLLCVQSKLLPNTLHKLLKAPTQGFQAILLSLKVGQLCDRSSELQINLRFGIALGSKVLCEVFNEFGNLFIVDLIFKLPLFESIN</sequence>
<evidence type="ECO:0000313" key="1">
    <source>
        <dbReference type="EMBL" id="KAJ5096719.1"/>
    </source>
</evidence>
<reference evidence="1" key="1">
    <citation type="submission" date="2022-11" db="EMBL/GenBank/DDBJ databases">
        <authorList>
            <person name="Petersen C."/>
        </authorList>
    </citation>
    <scope>NUCLEOTIDE SEQUENCE</scope>
    <source>
        <strain evidence="1">IBT 30069</strain>
    </source>
</reference>
<dbReference type="Proteomes" id="UP001149165">
    <property type="component" value="Unassembled WGS sequence"/>
</dbReference>
<organism evidence="1 2">
    <name type="scientific">Penicillium angulare</name>
    <dbReference type="NCBI Taxonomy" id="116970"/>
    <lineage>
        <taxon>Eukaryota</taxon>
        <taxon>Fungi</taxon>
        <taxon>Dikarya</taxon>
        <taxon>Ascomycota</taxon>
        <taxon>Pezizomycotina</taxon>
        <taxon>Eurotiomycetes</taxon>
        <taxon>Eurotiomycetidae</taxon>
        <taxon>Eurotiales</taxon>
        <taxon>Aspergillaceae</taxon>
        <taxon>Penicillium</taxon>
    </lineage>
</organism>
<evidence type="ECO:0000313" key="2">
    <source>
        <dbReference type="Proteomes" id="UP001149165"/>
    </source>
</evidence>
<name>A0A9W9K864_9EURO</name>
<dbReference type="EMBL" id="JAPQKH010000005">
    <property type="protein sequence ID" value="KAJ5096719.1"/>
    <property type="molecule type" value="Genomic_DNA"/>
</dbReference>